<reference evidence="3" key="1">
    <citation type="journal article" date="2014" name="Int. J. Syst. Evol. Microbiol.">
        <title>Complete genome sequence of Corynebacterium casei LMG S-19264T (=DSM 44701T), isolated from a smear-ripened cheese.</title>
        <authorList>
            <consortium name="US DOE Joint Genome Institute (JGI-PGF)"/>
            <person name="Walter F."/>
            <person name="Albersmeier A."/>
            <person name="Kalinowski J."/>
            <person name="Ruckert C."/>
        </authorList>
    </citation>
    <scope>NUCLEOTIDE SEQUENCE</scope>
    <source>
        <strain evidence="3">CGMCC 4.7308</strain>
    </source>
</reference>
<evidence type="ECO:0000256" key="1">
    <source>
        <dbReference type="PIRSR" id="PIRSR613078-1"/>
    </source>
</evidence>
<feature type="active site" description="Proton donor/acceptor" evidence="1">
    <location>
        <position position="83"/>
    </location>
</feature>
<dbReference type="InterPro" id="IPR050275">
    <property type="entry name" value="PGM_Phosphatase"/>
</dbReference>
<organism evidence="3 4">
    <name type="scientific">Nakamurella endophytica</name>
    <dbReference type="NCBI Taxonomy" id="1748367"/>
    <lineage>
        <taxon>Bacteria</taxon>
        <taxon>Bacillati</taxon>
        <taxon>Actinomycetota</taxon>
        <taxon>Actinomycetes</taxon>
        <taxon>Nakamurellales</taxon>
        <taxon>Nakamurellaceae</taxon>
        <taxon>Nakamurella</taxon>
    </lineage>
</organism>
<name>A0A917WAG1_9ACTN</name>
<proteinExistence type="predicted"/>
<evidence type="ECO:0000313" key="4">
    <source>
        <dbReference type="Proteomes" id="UP000655208"/>
    </source>
</evidence>
<gene>
    <name evidence="3" type="primary">gpm</name>
    <name evidence="3" type="ORF">GCM10011594_01840</name>
</gene>
<dbReference type="SMART" id="SM00855">
    <property type="entry name" value="PGAM"/>
    <property type="match status" value="1"/>
</dbReference>
<dbReference type="InterPro" id="IPR013078">
    <property type="entry name" value="His_Pase_superF_clade-1"/>
</dbReference>
<keyword evidence="4" id="KW-1185">Reference proteome</keyword>
<feature type="binding site" evidence="2">
    <location>
        <position position="62"/>
    </location>
    <ligand>
        <name>substrate</name>
    </ligand>
</feature>
<sequence length="200" mass="21001">MPDARIALIRHGQTEWSASGQHTSVTDIDLTPEGQDQAKVIPRLLAGLRIHPTSVLVSPRLRARRTAELAGLTVTGTLDDLAEWDYGDYEGLTSKEIHEDRPGWSVFTDGAPGGESPEDVTARADRALATAAESLGGGDVVLVCHGHISRVLAVRWVGLPITAGAAIAMSPAAVTVLGYDRGNAIIDHANVVPFAGTGRG</sequence>
<evidence type="ECO:0000256" key="2">
    <source>
        <dbReference type="PIRSR" id="PIRSR613078-2"/>
    </source>
</evidence>
<dbReference type="InterPro" id="IPR029033">
    <property type="entry name" value="His_PPase_superfam"/>
</dbReference>
<dbReference type="PANTHER" id="PTHR48100">
    <property type="entry name" value="BROAD-SPECIFICITY PHOSPHATASE YOR283W-RELATED"/>
    <property type="match status" value="1"/>
</dbReference>
<dbReference type="CDD" id="cd07067">
    <property type="entry name" value="HP_PGM_like"/>
    <property type="match status" value="1"/>
</dbReference>
<protein>
    <submittedName>
        <fullName evidence="3">Phosphoglycerate mutase</fullName>
    </submittedName>
</protein>
<dbReference type="EMBL" id="BMNA01000001">
    <property type="protein sequence ID" value="GGL85782.1"/>
    <property type="molecule type" value="Genomic_DNA"/>
</dbReference>
<dbReference type="Proteomes" id="UP000655208">
    <property type="component" value="Unassembled WGS sequence"/>
</dbReference>
<feature type="binding site" evidence="2">
    <location>
        <begin position="83"/>
        <end position="86"/>
    </location>
    <ligand>
        <name>substrate</name>
    </ligand>
</feature>
<feature type="active site" description="Tele-phosphohistidine intermediate" evidence="1">
    <location>
        <position position="11"/>
    </location>
</feature>
<dbReference type="PANTHER" id="PTHR48100:SF15">
    <property type="entry name" value="SEDOHEPTULOSE 1,7-BISPHOSPHATASE"/>
    <property type="match status" value="1"/>
</dbReference>
<accession>A0A917WAG1</accession>
<dbReference type="Gene3D" id="3.40.50.1240">
    <property type="entry name" value="Phosphoglycerate mutase-like"/>
    <property type="match status" value="1"/>
</dbReference>
<evidence type="ECO:0000313" key="3">
    <source>
        <dbReference type="EMBL" id="GGL85782.1"/>
    </source>
</evidence>
<comment type="caution">
    <text evidence="3">The sequence shown here is derived from an EMBL/GenBank/DDBJ whole genome shotgun (WGS) entry which is preliminary data.</text>
</comment>
<dbReference type="SUPFAM" id="SSF53254">
    <property type="entry name" value="Phosphoglycerate mutase-like"/>
    <property type="match status" value="1"/>
</dbReference>
<dbReference type="AlphaFoldDB" id="A0A917WAG1"/>
<dbReference type="Pfam" id="PF00300">
    <property type="entry name" value="His_Phos_1"/>
    <property type="match status" value="1"/>
</dbReference>
<reference evidence="3" key="2">
    <citation type="submission" date="2020-09" db="EMBL/GenBank/DDBJ databases">
        <authorList>
            <person name="Sun Q."/>
            <person name="Zhou Y."/>
        </authorList>
    </citation>
    <scope>NUCLEOTIDE SEQUENCE</scope>
    <source>
        <strain evidence="3">CGMCC 4.7308</strain>
    </source>
</reference>
<dbReference type="GO" id="GO:0070297">
    <property type="term" value="P:regulation of phosphorelay signal transduction system"/>
    <property type="evidence" value="ECO:0007669"/>
    <property type="project" value="TreeGrafter"/>
</dbReference>
<dbReference type="RefSeq" id="WP_188939636.1">
    <property type="nucleotide sequence ID" value="NZ_BMNA01000001.1"/>
</dbReference>
<dbReference type="GO" id="GO:0101006">
    <property type="term" value="F:protein histidine phosphatase activity"/>
    <property type="evidence" value="ECO:0007669"/>
    <property type="project" value="TreeGrafter"/>
</dbReference>